<keyword evidence="5" id="KW-0539">Nucleus</keyword>
<dbReference type="Gramene" id="QL02p102855:mrna">
    <property type="protein sequence ID" value="QL02p102855:mrna"/>
    <property type="gene ID" value="QL02p102855"/>
</dbReference>
<organism evidence="7 8">
    <name type="scientific">Quercus lobata</name>
    <name type="common">Valley oak</name>
    <dbReference type="NCBI Taxonomy" id="97700"/>
    <lineage>
        <taxon>Eukaryota</taxon>
        <taxon>Viridiplantae</taxon>
        <taxon>Streptophyta</taxon>
        <taxon>Embryophyta</taxon>
        <taxon>Tracheophyta</taxon>
        <taxon>Spermatophyta</taxon>
        <taxon>Magnoliopsida</taxon>
        <taxon>eudicotyledons</taxon>
        <taxon>Gunneridae</taxon>
        <taxon>Pentapetalae</taxon>
        <taxon>rosids</taxon>
        <taxon>fabids</taxon>
        <taxon>Fagales</taxon>
        <taxon>Fagaceae</taxon>
        <taxon>Quercus</taxon>
    </lineage>
</organism>
<proteinExistence type="predicted"/>
<keyword evidence="4" id="KW-0804">Transcription</keyword>
<dbReference type="PROSITE" id="PS50811">
    <property type="entry name" value="WRKY"/>
    <property type="match status" value="1"/>
</dbReference>
<dbReference type="Gene3D" id="2.20.25.80">
    <property type="entry name" value="WRKY domain"/>
    <property type="match status" value="1"/>
</dbReference>
<dbReference type="InParanoid" id="A0A7N2L299"/>
<evidence type="ECO:0000256" key="3">
    <source>
        <dbReference type="ARBA" id="ARBA00023125"/>
    </source>
</evidence>
<dbReference type="InterPro" id="IPR044810">
    <property type="entry name" value="WRKY_plant"/>
</dbReference>
<evidence type="ECO:0000256" key="5">
    <source>
        <dbReference type="ARBA" id="ARBA00023242"/>
    </source>
</evidence>
<evidence type="ECO:0000256" key="1">
    <source>
        <dbReference type="ARBA" id="ARBA00004123"/>
    </source>
</evidence>
<reference evidence="7" key="2">
    <citation type="submission" date="2021-01" db="UniProtKB">
        <authorList>
            <consortium name="EnsemblPlants"/>
        </authorList>
    </citation>
    <scope>IDENTIFICATION</scope>
</reference>
<sequence>MIAIALTRKGTALVKMAKCSKDYEPAIEIFQDCEEEDFYKWRIYGKKVKGSEYPRSYYKCTYPNCPAKKKVERSHAGHITEIVCKGTYNHPKPQGSIMRAKEVSDLSENINSQAKPDLGLQSQAGNWNKSSQVVPTYTFPESERDQESTQTALTQVASTLTPVKWLLV</sequence>
<reference evidence="8" key="1">
    <citation type="journal article" date="2016" name="G3 (Bethesda)">
        <title>First Draft Assembly and Annotation of the Genome of a California Endemic Oak Quercus lobata Nee (Fagaceae).</title>
        <authorList>
            <person name="Sork V.L."/>
            <person name="Fitz-Gibbon S.T."/>
            <person name="Puiu D."/>
            <person name="Crepeau M."/>
            <person name="Gugger P.F."/>
            <person name="Sherman R."/>
            <person name="Stevens K."/>
            <person name="Langley C.H."/>
            <person name="Pellegrini M."/>
            <person name="Salzberg S.L."/>
        </authorList>
    </citation>
    <scope>NUCLEOTIDE SEQUENCE [LARGE SCALE GENOMIC DNA]</scope>
    <source>
        <strain evidence="8">cv. SW786</strain>
    </source>
</reference>
<feature type="domain" description="WRKY" evidence="6">
    <location>
        <begin position="36"/>
        <end position="93"/>
    </location>
</feature>
<keyword evidence="2" id="KW-0805">Transcription regulation</keyword>
<protein>
    <recommendedName>
        <fullName evidence="6">WRKY domain-containing protein</fullName>
    </recommendedName>
</protein>
<dbReference type="PANTHER" id="PTHR31221">
    <property type="entry name" value="WRKY TRANSCRIPTION FACTOR PROTEIN 1-RELATED"/>
    <property type="match status" value="1"/>
</dbReference>
<dbReference type="InterPro" id="IPR003657">
    <property type="entry name" value="WRKY_dom"/>
</dbReference>
<dbReference type="SMART" id="SM00774">
    <property type="entry name" value="WRKY"/>
    <property type="match status" value="1"/>
</dbReference>
<dbReference type="PANTHER" id="PTHR31221:SF360">
    <property type="entry name" value="WRKY DOMAIN-CONTAINING PROTEIN"/>
    <property type="match status" value="1"/>
</dbReference>
<evidence type="ECO:0000256" key="2">
    <source>
        <dbReference type="ARBA" id="ARBA00023015"/>
    </source>
</evidence>
<keyword evidence="3" id="KW-0238">DNA-binding</keyword>
<dbReference type="GO" id="GO:0003700">
    <property type="term" value="F:DNA-binding transcription factor activity"/>
    <property type="evidence" value="ECO:0007669"/>
    <property type="project" value="InterPro"/>
</dbReference>
<evidence type="ECO:0000313" key="7">
    <source>
        <dbReference type="EnsemblPlants" id="QL02p102855:mrna"/>
    </source>
</evidence>
<evidence type="ECO:0000256" key="4">
    <source>
        <dbReference type="ARBA" id="ARBA00023163"/>
    </source>
</evidence>
<evidence type="ECO:0000313" key="8">
    <source>
        <dbReference type="Proteomes" id="UP000594261"/>
    </source>
</evidence>
<comment type="subcellular location">
    <subcellularLocation>
        <location evidence="1">Nucleus</location>
    </subcellularLocation>
</comment>
<dbReference type="InterPro" id="IPR036576">
    <property type="entry name" value="WRKY_dom_sf"/>
</dbReference>
<keyword evidence="8" id="KW-1185">Reference proteome</keyword>
<dbReference type="EnsemblPlants" id="QL02p102855:mrna">
    <property type="protein sequence ID" value="QL02p102855:mrna"/>
    <property type="gene ID" value="QL02p102855"/>
</dbReference>
<accession>A0A7N2L299</accession>
<dbReference type="GO" id="GO:0005634">
    <property type="term" value="C:nucleus"/>
    <property type="evidence" value="ECO:0007669"/>
    <property type="project" value="UniProtKB-SubCell"/>
</dbReference>
<dbReference type="Proteomes" id="UP000594261">
    <property type="component" value="Chromosome 2"/>
</dbReference>
<evidence type="ECO:0000259" key="6">
    <source>
        <dbReference type="PROSITE" id="PS50811"/>
    </source>
</evidence>
<dbReference type="GO" id="GO:0043565">
    <property type="term" value="F:sequence-specific DNA binding"/>
    <property type="evidence" value="ECO:0007669"/>
    <property type="project" value="InterPro"/>
</dbReference>
<name>A0A7N2L299_QUELO</name>
<dbReference type="SUPFAM" id="SSF118290">
    <property type="entry name" value="WRKY DNA-binding domain"/>
    <property type="match status" value="1"/>
</dbReference>
<dbReference type="AlphaFoldDB" id="A0A7N2L299"/>
<dbReference type="Pfam" id="PF03106">
    <property type="entry name" value="WRKY"/>
    <property type="match status" value="1"/>
</dbReference>